<dbReference type="OrthoDB" id="407558at2759"/>
<keyword evidence="3" id="KW-0697">Rotamase</keyword>
<dbReference type="GO" id="GO:0005829">
    <property type="term" value="C:cytosol"/>
    <property type="evidence" value="ECO:0007669"/>
    <property type="project" value="TreeGrafter"/>
</dbReference>
<dbReference type="SUPFAM" id="SSF48452">
    <property type="entry name" value="TPR-like"/>
    <property type="match status" value="1"/>
</dbReference>
<dbReference type="InterPro" id="IPR029000">
    <property type="entry name" value="Cyclophilin-like_dom_sf"/>
</dbReference>
<organism evidence="6 7">
    <name type="scientific">Hanseniaspora uvarum</name>
    <name type="common">Yeast</name>
    <name type="synonym">Kloeckera apiculata</name>
    <dbReference type="NCBI Taxonomy" id="29833"/>
    <lineage>
        <taxon>Eukaryota</taxon>
        <taxon>Fungi</taxon>
        <taxon>Dikarya</taxon>
        <taxon>Ascomycota</taxon>
        <taxon>Saccharomycotina</taxon>
        <taxon>Saccharomycetes</taxon>
        <taxon>Saccharomycodales</taxon>
        <taxon>Saccharomycodaceae</taxon>
        <taxon>Hanseniaspora</taxon>
    </lineage>
</organism>
<dbReference type="PROSITE" id="PS50072">
    <property type="entry name" value="CSA_PPIASE_2"/>
    <property type="match status" value="1"/>
</dbReference>
<keyword evidence="4 6" id="KW-0413">Isomerase</keyword>
<evidence type="ECO:0000256" key="3">
    <source>
        <dbReference type="ARBA" id="ARBA00023110"/>
    </source>
</evidence>
<keyword evidence="7" id="KW-1185">Reference proteome</keyword>
<dbReference type="GO" id="GO:0003755">
    <property type="term" value="F:peptidyl-prolyl cis-trans isomerase activity"/>
    <property type="evidence" value="ECO:0007669"/>
    <property type="project" value="UniProtKB-KW"/>
</dbReference>
<evidence type="ECO:0000313" key="6">
    <source>
        <dbReference type="EMBL" id="OEJ86853.1"/>
    </source>
</evidence>
<gene>
    <name evidence="6" type="ORF">AWRI3580_g2577</name>
</gene>
<dbReference type="PRINTS" id="PR00153">
    <property type="entry name" value="CSAPPISMRASE"/>
</dbReference>
<dbReference type="STRING" id="29833.A0A1E5RJX1"/>
<evidence type="ECO:0000256" key="1">
    <source>
        <dbReference type="ARBA" id="ARBA00000971"/>
    </source>
</evidence>
<dbReference type="Gene3D" id="1.25.40.10">
    <property type="entry name" value="Tetratricopeptide repeat domain"/>
    <property type="match status" value="1"/>
</dbReference>
<dbReference type="Gene3D" id="2.40.100.10">
    <property type="entry name" value="Cyclophilin-like"/>
    <property type="match status" value="1"/>
</dbReference>
<dbReference type="EMBL" id="LPNN01000005">
    <property type="protein sequence ID" value="OEJ86853.1"/>
    <property type="molecule type" value="Genomic_DNA"/>
</dbReference>
<sequence length="391" mass="45015">MSVEEIFENQFAYFDISVNKDFIGRIVFKLYPNKAPKACSNFFELCKRDTNGYTNTLIHRIIKNFMIQAGDITYGNLDNINEELLGTGGESIYENSSFFEDENFIDAEEFKTKRDDYKQRKMKLVMANHGESNTNKSQFFILTADDSSHLVGKHTVFGEVVKGLEVIRLLENVEVSEETGFPKNLCYISQSGEFVEGMDVPFAKGCNSDILGDIYTEFPFDEFSIGEDDFAQALKVIETIKGSGGALFKQKKYSDATFKYLKSLRYLNEYIPDIDVDKEMHLAYKAMKVTLYLNIALCYINNKNYELGLKFCDYILDNGVGLKPETIAKACYRKSLCLIPKFRYEDALKQLNLGLKHTPEDQNIIKKIEYVESLVEKEKEKQKKTMSRFFE</sequence>
<dbReference type="SUPFAM" id="SSF50891">
    <property type="entry name" value="Cyclophilin-like"/>
    <property type="match status" value="1"/>
</dbReference>
<dbReference type="Proteomes" id="UP000095358">
    <property type="component" value="Unassembled WGS sequence"/>
</dbReference>
<evidence type="ECO:0000256" key="4">
    <source>
        <dbReference type="ARBA" id="ARBA00023235"/>
    </source>
</evidence>
<dbReference type="InterPro" id="IPR011990">
    <property type="entry name" value="TPR-like_helical_dom_sf"/>
</dbReference>
<dbReference type="GO" id="GO:0006457">
    <property type="term" value="P:protein folding"/>
    <property type="evidence" value="ECO:0007669"/>
    <property type="project" value="TreeGrafter"/>
</dbReference>
<dbReference type="PANTHER" id="PTHR11071">
    <property type="entry name" value="PEPTIDYL-PROLYL CIS-TRANS ISOMERASE"/>
    <property type="match status" value="1"/>
</dbReference>
<evidence type="ECO:0000256" key="2">
    <source>
        <dbReference type="ARBA" id="ARBA00013194"/>
    </source>
</evidence>
<dbReference type="InterPro" id="IPR002130">
    <property type="entry name" value="Cyclophilin-type_PPIase_dom"/>
</dbReference>
<dbReference type="EC" id="5.2.1.8" evidence="2"/>
<reference evidence="7" key="1">
    <citation type="journal article" date="2016" name="Genome Announc.">
        <title>Genome sequences of three species of Hanseniaspora isolated from spontaneous wine fermentations.</title>
        <authorList>
            <person name="Sternes P.R."/>
            <person name="Lee D."/>
            <person name="Kutyna D.R."/>
            <person name="Borneman A.R."/>
        </authorList>
    </citation>
    <scope>NUCLEOTIDE SEQUENCE [LARGE SCALE GENOMIC DNA]</scope>
    <source>
        <strain evidence="7">AWRI3580</strain>
    </source>
</reference>
<comment type="catalytic activity">
    <reaction evidence="1">
        <text>[protein]-peptidylproline (omega=180) = [protein]-peptidylproline (omega=0)</text>
        <dbReference type="Rhea" id="RHEA:16237"/>
        <dbReference type="Rhea" id="RHEA-COMP:10747"/>
        <dbReference type="Rhea" id="RHEA-COMP:10748"/>
        <dbReference type="ChEBI" id="CHEBI:83833"/>
        <dbReference type="ChEBI" id="CHEBI:83834"/>
        <dbReference type="EC" id="5.2.1.8"/>
    </reaction>
</comment>
<dbReference type="VEuPathDB" id="FungiDB:AWRI3580_g2577"/>
<protein>
    <recommendedName>
        <fullName evidence="2">peptidylprolyl isomerase</fullName>
        <ecNumber evidence="2">5.2.1.8</ecNumber>
    </recommendedName>
</protein>
<dbReference type="PANTHER" id="PTHR11071:SF561">
    <property type="entry name" value="PEPTIDYL-PROLYL CIS-TRANS ISOMERASE D-RELATED"/>
    <property type="match status" value="1"/>
</dbReference>
<evidence type="ECO:0000259" key="5">
    <source>
        <dbReference type="PROSITE" id="PS50072"/>
    </source>
</evidence>
<proteinExistence type="predicted"/>
<dbReference type="AlphaFoldDB" id="A0A1E5RJX1"/>
<comment type="caution">
    <text evidence="6">The sequence shown here is derived from an EMBL/GenBank/DDBJ whole genome shotgun (WGS) entry which is preliminary data.</text>
</comment>
<evidence type="ECO:0000313" key="7">
    <source>
        <dbReference type="Proteomes" id="UP000095358"/>
    </source>
</evidence>
<dbReference type="GO" id="GO:0016018">
    <property type="term" value="F:cyclosporin A binding"/>
    <property type="evidence" value="ECO:0007669"/>
    <property type="project" value="TreeGrafter"/>
</dbReference>
<dbReference type="Pfam" id="PF00160">
    <property type="entry name" value="Pro_isomerase"/>
    <property type="match status" value="1"/>
</dbReference>
<name>A0A1E5RJX1_HANUV</name>
<feature type="domain" description="PPIase cyclophilin-type" evidence="5">
    <location>
        <begin position="13"/>
        <end position="193"/>
    </location>
</feature>
<accession>A0A1E5RJX1</accession>